<feature type="domain" description="Prepilin type IV endopeptidase peptidase" evidence="11">
    <location>
        <begin position="97"/>
        <end position="210"/>
    </location>
</feature>
<comment type="similarity">
    <text evidence="2 8">Belongs to the peptidase A24 family.</text>
</comment>
<evidence type="ECO:0000256" key="7">
    <source>
        <dbReference type="ARBA" id="ARBA00023136"/>
    </source>
</evidence>
<evidence type="ECO:0000256" key="6">
    <source>
        <dbReference type="ARBA" id="ARBA00022989"/>
    </source>
</evidence>
<evidence type="ECO:0000256" key="5">
    <source>
        <dbReference type="ARBA" id="ARBA00022692"/>
    </source>
</evidence>
<dbReference type="GO" id="GO:0006465">
    <property type="term" value="P:signal peptide processing"/>
    <property type="evidence" value="ECO:0007669"/>
    <property type="project" value="TreeGrafter"/>
</dbReference>
<dbReference type="Gene3D" id="1.20.120.1220">
    <property type="match status" value="1"/>
</dbReference>
<evidence type="ECO:0000256" key="4">
    <source>
        <dbReference type="ARBA" id="ARBA00022519"/>
    </source>
</evidence>
<dbReference type="InterPro" id="IPR014032">
    <property type="entry name" value="Peptidase_A24A_bac"/>
</dbReference>
<dbReference type="InterPro" id="IPR050882">
    <property type="entry name" value="Prepilin_peptidase/N-MTase"/>
</dbReference>
<feature type="transmembrane region" description="Helical" evidence="10">
    <location>
        <begin position="229"/>
        <end position="247"/>
    </location>
</feature>
<keyword evidence="4" id="KW-0997">Cell inner membrane</keyword>
<reference evidence="13 14" key="1">
    <citation type="submission" date="2020-01" db="EMBL/GenBank/DDBJ databases">
        <title>Sphingomonas sp. strain CSW-10.</title>
        <authorList>
            <person name="Chen W.-M."/>
        </authorList>
    </citation>
    <scope>NUCLEOTIDE SEQUENCE [LARGE SCALE GENOMIC DNA]</scope>
    <source>
        <strain evidence="13 14">CSW-10</strain>
    </source>
</reference>
<dbReference type="RefSeq" id="WP_169945278.1">
    <property type="nucleotide sequence ID" value="NZ_CP053015.1"/>
</dbReference>
<comment type="catalytic activity">
    <reaction evidence="9">
        <text>Typically cleaves a -Gly-|-Phe- bond to release an N-terminal, basic peptide of 5-8 residues from type IV prepilin, and then N-methylates the new N-terminal amino group, the methyl donor being S-adenosyl-L-methionine.</text>
        <dbReference type="EC" id="3.4.23.43"/>
    </reaction>
</comment>
<comment type="subcellular location">
    <subcellularLocation>
        <location evidence="1">Cell inner membrane</location>
        <topology evidence="1">Multi-pass membrane protein</topology>
    </subcellularLocation>
    <subcellularLocation>
        <location evidence="9">Cell membrane</location>
        <topology evidence="9">Multi-pass membrane protein</topology>
    </subcellularLocation>
</comment>
<dbReference type="KEGG" id="slan:GV829_07035"/>
<evidence type="ECO:0000259" key="12">
    <source>
        <dbReference type="Pfam" id="PF06750"/>
    </source>
</evidence>
<evidence type="ECO:0000256" key="8">
    <source>
        <dbReference type="RuleBase" id="RU003793"/>
    </source>
</evidence>
<evidence type="ECO:0000313" key="13">
    <source>
        <dbReference type="EMBL" id="QJQ32238.1"/>
    </source>
</evidence>
<feature type="transmembrane region" description="Helical" evidence="10">
    <location>
        <begin position="147"/>
        <end position="168"/>
    </location>
</feature>
<gene>
    <name evidence="13" type="ORF">GV829_07035</name>
</gene>
<feature type="transmembrane region" description="Helical" evidence="10">
    <location>
        <begin position="188"/>
        <end position="209"/>
    </location>
</feature>
<comment type="function">
    <text evidence="9">Plays an essential role in type IV pili and type II pseudopili formation by proteolytically removing the leader sequence from substrate proteins and subsequently monomethylating the alpha-amino group of the newly exposed N-terminal phenylalanine.</text>
</comment>
<name>A0A6M4AT11_9SPHN</name>
<dbReference type="Pfam" id="PF06750">
    <property type="entry name" value="A24_N_bact"/>
    <property type="match status" value="1"/>
</dbReference>
<dbReference type="GO" id="GO:0004190">
    <property type="term" value="F:aspartic-type endopeptidase activity"/>
    <property type="evidence" value="ECO:0007669"/>
    <property type="project" value="UniProtKB-EC"/>
</dbReference>
<keyword evidence="9" id="KW-0808">Transferase</keyword>
<keyword evidence="14" id="KW-1185">Reference proteome</keyword>
<feature type="transmembrane region" description="Helical" evidence="10">
    <location>
        <begin position="94"/>
        <end position="114"/>
    </location>
</feature>
<keyword evidence="9" id="KW-0645">Protease</keyword>
<dbReference type="Pfam" id="PF01478">
    <property type="entry name" value="Peptidase_A24"/>
    <property type="match status" value="1"/>
</dbReference>
<dbReference type="Proteomes" id="UP000503018">
    <property type="component" value="Chromosome"/>
</dbReference>
<evidence type="ECO:0000256" key="9">
    <source>
        <dbReference type="RuleBase" id="RU003794"/>
    </source>
</evidence>
<dbReference type="InterPro" id="IPR000045">
    <property type="entry name" value="Prepilin_IV_endopep_pep"/>
</dbReference>
<dbReference type="EC" id="2.1.1.-" evidence="9"/>
<keyword evidence="9" id="KW-0511">Multifunctional enzyme</keyword>
<dbReference type="EC" id="3.4.23.43" evidence="9"/>
<dbReference type="PANTHER" id="PTHR30487:SF0">
    <property type="entry name" value="PREPILIN LEADER PEPTIDASE_N-METHYLTRANSFERASE-RELATED"/>
    <property type="match status" value="1"/>
</dbReference>
<evidence type="ECO:0000313" key="14">
    <source>
        <dbReference type="Proteomes" id="UP000503018"/>
    </source>
</evidence>
<evidence type="ECO:0000256" key="2">
    <source>
        <dbReference type="ARBA" id="ARBA00005801"/>
    </source>
</evidence>
<dbReference type="AlphaFoldDB" id="A0A6M4AT11"/>
<feature type="transmembrane region" description="Helical" evidence="10">
    <location>
        <begin position="120"/>
        <end position="140"/>
    </location>
</feature>
<proteinExistence type="inferred from homology"/>
<dbReference type="GO" id="GO:0005886">
    <property type="term" value="C:plasma membrane"/>
    <property type="evidence" value="ECO:0007669"/>
    <property type="project" value="UniProtKB-SubCell"/>
</dbReference>
<protein>
    <recommendedName>
        <fullName evidence="9">Prepilin leader peptidase/N-methyltransferase</fullName>
        <ecNumber evidence="9">2.1.1.-</ecNumber>
        <ecNumber evidence="9">3.4.23.43</ecNumber>
    </recommendedName>
</protein>
<evidence type="ECO:0000259" key="11">
    <source>
        <dbReference type="Pfam" id="PF01478"/>
    </source>
</evidence>
<dbReference type="EMBL" id="CP053015">
    <property type="protein sequence ID" value="QJQ32238.1"/>
    <property type="molecule type" value="Genomic_DNA"/>
</dbReference>
<evidence type="ECO:0000256" key="10">
    <source>
        <dbReference type="SAM" id="Phobius"/>
    </source>
</evidence>
<evidence type="ECO:0000256" key="1">
    <source>
        <dbReference type="ARBA" id="ARBA00004429"/>
    </source>
</evidence>
<keyword evidence="9" id="KW-0378">Hydrolase</keyword>
<sequence>MAGTLLGAVWGSFIATWVIRAGRAQSVTGRSACDGCGRTLAIGDLVPLVSWAMQRGRCRTCQGRIDPLHPATEALAGIIGGLCLWHAPNGGGAALFLLGLLLLTLALFDARHFWLPHRLSATTALAGLLFGGIATASLGIDAALTDRLIGCASGFALLWLIGAGYKMLRGRDGLGGGDAPMLAALGAWLGWAALPMLLLFAALAGLAVAVTRSVNRDHGVTHDWRLMRLPLGTLLALATPPTLWLLAHQ</sequence>
<dbReference type="PANTHER" id="PTHR30487">
    <property type="entry name" value="TYPE 4 PREPILIN-LIKE PROTEINS LEADER PEPTIDE-PROCESSING ENZYME"/>
    <property type="match status" value="1"/>
</dbReference>
<evidence type="ECO:0000256" key="3">
    <source>
        <dbReference type="ARBA" id="ARBA00022475"/>
    </source>
</evidence>
<accession>A0A6M4AT11</accession>
<keyword evidence="5 9" id="KW-0812">Transmembrane</keyword>
<keyword evidence="9" id="KW-0489">Methyltransferase</keyword>
<keyword evidence="6 10" id="KW-1133">Transmembrane helix</keyword>
<dbReference type="PRINTS" id="PR00864">
    <property type="entry name" value="PREPILNPTASE"/>
</dbReference>
<dbReference type="GO" id="GO:0008168">
    <property type="term" value="F:methyltransferase activity"/>
    <property type="evidence" value="ECO:0007669"/>
    <property type="project" value="UniProtKB-KW"/>
</dbReference>
<keyword evidence="3" id="KW-1003">Cell membrane</keyword>
<dbReference type="InterPro" id="IPR010627">
    <property type="entry name" value="Prepilin_pept_A24_N"/>
</dbReference>
<dbReference type="GO" id="GO:0032259">
    <property type="term" value="P:methylation"/>
    <property type="evidence" value="ECO:0007669"/>
    <property type="project" value="UniProtKB-KW"/>
</dbReference>
<keyword evidence="7 10" id="KW-0472">Membrane</keyword>
<organism evidence="13 14">
    <name type="scientific">Sphingomonas lacunae</name>
    <dbReference type="NCBI Taxonomy" id="2698828"/>
    <lineage>
        <taxon>Bacteria</taxon>
        <taxon>Pseudomonadati</taxon>
        <taxon>Pseudomonadota</taxon>
        <taxon>Alphaproteobacteria</taxon>
        <taxon>Sphingomonadales</taxon>
        <taxon>Sphingomonadaceae</taxon>
        <taxon>Sphingomonas</taxon>
    </lineage>
</organism>
<feature type="domain" description="Prepilin peptidase A24 N-terminal" evidence="12">
    <location>
        <begin position="5"/>
        <end position="86"/>
    </location>
</feature>